<feature type="non-terminal residue" evidence="1">
    <location>
        <position position="1"/>
    </location>
</feature>
<evidence type="ECO:0000313" key="1">
    <source>
        <dbReference type="EMBL" id="KIM83424.1"/>
    </source>
</evidence>
<reference evidence="1 2" key="1">
    <citation type="submission" date="2014-04" db="EMBL/GenBank/DDBJ databases">
        <authorList>
            <consortium name="DOE Joint Genome Institute"/>
            <person name="Kuo A."/>
            <person name="Tarkka M."/>
            <person name="Buscot F."/>
            <person name="Kohler A."/>
            <person name="Nagy L.G."/>
            <person name="Floudas D."/>
            <person name="Copeland A."/>
            <person name="Barry K.W."/>
            <person name="Cichocki N."/>
            <person name="Veneault-Fourrey C."/>
            <person name="LaButti K."/>
            <person name="Lindquist E.A."/>
            <person name="Lipzen A."/>
            <person name="Lundell T."/>
            <person name="Morin E."/>
            <person name="Murat C."/>
            <person name="Sun H."/>
            <person name="Tunlid A."/>
            <person name="Henrissat B."/>
            <person name="Grigoriev I.V."/>
            <person name="Hibbett D.S."/>
            <person name="Martin F."/>
            <person name="Nordberg H.P."/>
            <person name="Cantor M.N."/>
            <person name="Hua S.X."/>
        </authorList>
    </citation>
    <scope>NUCLEOTIDE SEQUENCE [LARGE SCALE GENOMIC DNA]</scope>
    <source>
        <strain evidence="1 2">F 1598</strain>
    </source>
</reference>
<dbReference type="Proteomes" id="UP000054166">
    <property type="component" value="Unassembled WGS sequence"/>
</dbReference>
<protein>
    <recommendedName>
        <fullName evidence="3">Chromo domain-containing protein</fullName>
    </recommendedName>
</protein>
<dbReference type="SUPFAM" id="SSF54160">
    <property type="entry name" value="Chromo domain-like"/>
    <property type="match status" value="1"/>
</dbReference>
<keyword evidence="2" id="KW-1185">Reference proteome</keyword>
<reference evidence="2" key="2">
    <citation type="submission" date="2015-01" db="EMBL/GenBank/DDBJ databases">
        <title>Evolutionary Origins and Diversification of the Mycorrhizal Mutualists.</title>
        <authorList>
            <consortium name="DOE Joint Genome Institute"/>
            <consortium name="Mycorrhizal Genomics Consortium"/>
            <person name="Kohler A."/>
            <person name="Kuo A."/>
            <person name="Nagy L.G."/>
            <person name="Floudas D."/>
            <person name="Copeland A."/>
            <person name="Barry K.W."/>
            <person name="Cichocki N."/>
            <person name="Veneault-Fourrey C."/>
            <person name="LaButti K."/>
            <person name="Lindquist E.A."/>
            <person name="Lipzen A."/>
            <person name="Lundell T."/>
            <person name="Morin E."/>
            <person name="Murat C."/>
            <person name="Riley R."/>
            <person name="Ohm R."/>
            <person name="Sun H."/>
            <person name="Tunlid A."/>
            <person name="Henrissat B."/>
            <person name="Grigoriev I.V."/>
            <person name="Hibbett D.S."/>
            <person name="Martin F."/>
        </authorList>
    </citation>
    <scope>NUCLEOTIDE SEQUENCE [LARGE SCALE GENOMIC DNA]</scope>
    <source>
        <strain evidence="2">F 1598</strain>
    </source>
</reference>
<evidence type="ECO:0008006" key="3">
    <source>
        <dbReference type="Google" id="ProtNLM"/>
    </source>
</evidence>
<organism evidence="1 2">
    <name type="scientific">Piloderma croceum (strain F 1598)</name>
    <dbReference type="NCBI Taxonomy" id="765440"/>
    <lineage>
        <taxon>Eukaryota</taxon>
        <taxon>Fungi</taxon>
        <taxon>Dikarya</taxon>
        <taxon>Basidiomycota</taxon>
        <taxon>Agaricomycotina</taxon>
        <taxon>Agaricomycetes</taxon>
        <taxon>Agaricomycetidae</taxon>
        <taxon>Atheliales</taxon>
        <taxon>Atheliaceae</taxon>
        <taxon>Piloderma</taxon>
    </lineage>
</organism>
<sequence length="62" mass="6955">PGLVITPDSQEGWLINRILDEHVRGKGGQFLEQWGGKGNGDDRWLPGRQLADTEALDNWLNN</sequence>
<gene>
    <name evidence="1" type="ORF">PILCRDRAFT_69570</name>
</gene>
<proteinExistence type="predicted"/>
<dbReference type="InParanoid" id="A0A0C3FVD6"/>
<dbReference type="InterPro" id="IPR016197">
    <property type="entry name" value="Chromo-like_dom_sf"/>
</dbReference>
<evidence type="ECO:0000313" key="2">
    <source>
        <dbReference type="Proteomes" id="UP000054166"/>
    </source>
</evidence>
<dbReference type="Gene3D" id="2.40.50.40">
    <property type="match status" value="1"/>
</dbReference>
<accession>A0A0C3FVD6</accession>
<dbReference type="OrthoDB" id="3268967at2759"/>
<dbReference type="AlphaFoldDB" id="A0A0C3FVD6"/>
<name>A0A0C3FVD6_PILCF</name>
<dbReference type="EMBL" id="KN832991">
    <property type="protein sequence ID" value="KIM83424.1"/>
    <property type="molecule type" value="Genomic_DNA"/>
</dbReference>
<dbReference type="HOGENOM" id="CLU_2910418_0_0_1"/>